<sequence length="193" mass="19879">MLFQRDLEAANSSVEKTTNPSRQNASPAIALLVVAILIAGGALVGCSGDSRDEPAGAPPVATADSARPDATAASDSEMPGPASKPLPEGYPWDAAPIYEPPTVTHAFKIGSGAMLKSLVTAETDDRVDIVAASLAGDYKSRGAEVSGTPLNEEGVGQVVASRDGYGIIMTFKAGETPGTTTITYDVHEQRGHR</sequence>
<organism evidence="2 3">
    <name type="scientific">Luteimonas lutimaris</name>
    <dbReference type="NCBI Taxonomy" id="698645"/>
    <lineage>
        <taxon>Bacteria</taxon>
        <taxon>Pseudomonadati</taxon>
        <taxon>Pseudomonadota</taxon>
        <taxon>Gammaproteobacteria</taxon>
        <taxon>Lysobacterales</taxon>
        <taxon>Lysobacteraceae</taxon>
        <taxon>Luteimonas</taxon>
    </lineage>
</organism>
<feature type="region of interest" description="Disordered" evidence="1">
    <location>
        <begin position="50"/>
        <end position="88"/>
    </location>
</feature>
<gene>
    <name evidence="2" type="ORF">GCM10022229_19090</name>
</gene>
<accession>A0ABP7MM08</accession>
<evidence type="ECO:0000313" key="3">
    <source>
        <dbReference type="Proteomes" id="UP001501727"/>
    </source>
</evidence>
<evidence type="ECO:0000313" key="2">
    <source>
        <dbReference type="EMBL" id="GAA3925342.1"/>
    </source>
</evidence>
<comment type="caution">
    <text evidence="2">The sequence shown here is derived from an EMBL/GenBank/DDBJ whole genome shotgun (WGS) entry which is preliminary data.</text>
</comment>
<keyword evidence="3" id="KW-1185">Reference proteome</keyword>
<name>A0ABP7MM08_9GAMM</name>
<dbReference type="EMBL" id="BAAAZU010000010">
    <property type="protein sequence ID" value="GAA3925342.1"/>
    <property type="molecule type" value="Genomic_DNA"/>
</dbReference>
<protein>
    <submittedName>
        <fullName evidence="2">Uncharacterized protein</fullName>
    </submittedName>
</protein>
<dbReference type="RefSeq" id="WP_344759761.1">
    <property type="nucleotide sequence ID" value="NZ_BAAAZU010000010.1"/>
</dbReference>
<reference evidence="3" key="1">
    <citation type="journal article" date="2019" name="Int. J. Syst. Evol. Microbiol.">
        <title>The Global Catalogue of Microorganisms (GCM) 10K type strain sequencing project: providing services to taxonomists for standard genome sequencing and annotation.</title>
        <authorList>
            <consortium name="The Broad Institute Genomics Platform"/>
            <consortium name="The Broad Institute Genome Sequencing Center for Infectious Disease"/>
            <person name="Wu L."/>
            <person name="Ma J."/>
        </authorList>
    </citation>
    <scope>NUCLEOTIDE SEQUENCE [LARGE SCALE GENOMIC DNA]</scope>
    <source>
        <strain evidence="3">JCM 16916</strain>
    </source>
</reference>
<dbReference type="Proteomes" id="UP001501727">
    <property type="component" value="Unassembled WGS sequence"/>
</dbReference>
<feature type="region of interest" description="Disordered" evidence="1">
    <location>
        <begin position="1"/>
        <end position="23"/>
    </location>
</feature>
<evidence type="ECO:0000256" key="1">
    <source>
        <dbReference type="SAM" id="MobiDB-lite"/>
    </source>
</evidence>
<feature type="compositionally biased region" description="Polar residues" evidence="1">
    <location>
        <begin position="10"/>
        <end position="23"/>
    </location>
</feature>
<proteinExistence type="predicted"/>